<protein>
    <submittedName>
        <fullName evidence="1">Uncharacterized protein</fullName>
    </submittedName>
</protein>
<name>A0A0E9SHK8_ANGAN</name>
<sequence>MYSLEIHLMSWVQSCSRGKSALCVLSLRGLCLLHSSSKFCFSLRVCSQYLFCQSNGL</sequence>
<accession>A0A0E9SHK8</accession>
<proteinExistence type="predicted"/>
<evidence type="ECO:0000313" key="1">
    <source>
        <dbReference type="EMBL" id="JAH40844.1"/>
    </source>
</evidence>
<reference evidence="1" key="2">
    <citation type="journal article" date="2015" name="Fish Shellfish Immunol.">
        <title>Early steps in the European eel (Anguilla anguilla)-Vibrio vulnificus interaction in the gills: Role of the RtxA13 toxin.</title>
        <authorList>
            <person name="Callol A."/>
            <person name="Pajuelo D."/>
            <person name="Ebbesson L."/>
            <person name="Teles M."/>
            <person name="MacKenzie S."/>
            <person name="Amaro C."/>
        </authorList>
    </citation>
    <scope>NUCLEOTIDE SEQUENCE</scope>
</reference>
<dbReference type="EMBL" id="GBXM01067733">
    <property type="protein sequence ID" value="JAH40844.1"/>
    <property type="molecule type" value="Transcribed_RNA"/>
</dbReference>
<reference evidence="1" key="1">
    <citation type="submission" date="2014-11" db="EMBL/GenBank/DDBJ databases">
        <authorList>
            <person name="Amaro Gonzalez C."/>
        </authorList>
    </citation>
    <scope>NUCLEOTIDE SEQUENCE</scope>
</reference>
<dbReference type="AlphaFoldDB" id="A0A0E9SHK8"/>
<organism evidence="1">
    <name type="scientific">Anguilla anguilla</name>
    <name type="common">European freshwater eel</name>
    <name type="synonym">Muraena anguilla</name>
    <dbReference type="NCBI Taxonomy" id="7936"/>
    <lineage>
        <taxon>Eukaryota</taxon>
        <taxon>Metazoa</taxon>
        <taxon>Chordata</taxon>
        <taxon>Craniata</taxon>
        <taxon>Vertebrata</taxon>
        <taxon>Euteleostomi</taxon>
        <taxon>Actinopterygii</taxon>
        <taxon>Neopterygii</taxon>
        <taxon>Teleostei</taxon>
        <taxon>Anguilliformes</taxon>
        <taxon>Anguillidae</taxon>
        <taxon>Anguilla</taxon>
    </lineage>
</organism>